<reference evidence="2" key="1">
    <citation type="journal article" date="2019" name="Int. J. Syst. Evol. Microbiol.">
        <title>The Global Catalogue of Microorganisms (GCM) 10K type strain sequencing project: providing services to taxonomists for standard genome sequencing and annotation.</title>
        <authorList>
            <consortium name="The Broad Institute Genomics Platform"/>
            <consortium name="The Broad Institute Genome Sequencing Center for Infectious Disease"/>
            <person name="Wu L."/>
            <person name="Ma J."/>
        </authorList>
    </citation>
    <scope>NUCLEOTIDE SEQUENCE [LARGE SCALE GENOMIC DNA]</scope>
    <source>
        <strain evidence="2">KCTC 42423</strain>
    </source>
</reference>
<dbReference type="EMBL" id="JBHULX010000002">
    <property type="protein sequence ID" value="MFD2589790.1"/>
    <property type="molecule type" value="Genomic_DNA"/>
</dbReference>
<proteinExistence type="predicted"/>
<gene>
    <name evidence="1" type="ORF">ACFSTE_03040</name>
</gene>
<keyword evidence="2" id="KW-1185">Reference proteome</keyword>
<organism evidence="1 2">
    <name type="scientific">Aquimarina hainanensis</name>
    <dbReference type="NCBI Taxonomy" id="1578017"/>
    <lineage>
        <taxon>Bacteria</taxon>
        <taxon>Pseudomonadati</taxon>
        <taxon>Bacteroidota</taxon>
        <taxon>Flavobacteriia</taxon>
        <taxon>Flavobacteriales</taxon>
        <taxon>Flavobacteriaceae</taxon>
        <taxon>Aquimarina</taxon>
    </lineage>
</organism>
<name>A0ABW5N2G0_9FLAO</name>
<dbReference type="Proteomes" id="UP001597459">
    <property type="component" value="Unassembled WGS sequence"/>
</dbReference>
<dbReference type="RefSeq" id="WP_378256312.1">
    <property type="nucleotide sequence ID" value="NZ_JBHSJV010000001.1"/>
</dbReference>
<accession>A0ABW5N2G0</accession>
<evidence type="ECO:0000313" key="2">
    <source>
        <dbReference type="Proteomes" id="UP001597459"/>
    </source>
</evidence>
<evidence type="ECO:0000313" key="1">
    <source>
        <dbReference type="EMBL" id="MFD2589790.1"/>
    </source>
</evidence>
<sequence>MEIPDEIKEFIAKKITLENFCLPHFYPEPDTLNDFQIGYKIHGNTGEKITGENAGDFRESWYVICSGYSNDPFFIDMNEKNENFPVYFAWHGAGSWHPIKVSKTISEFGNQLEILKKIELSDKNVQDKIKEKFDLNNEFWLEVYNEYEEYEDE</sequence>
<comment type="caution">
    <text evidence="1">The sequence shown here is derived from an EMBL/GenBank/DDBJ whole genome shotgun (WGS) entry which is preliminary data.</text>
</comment>
<protein>
    <submittedName>
        <fullName evidence="1">SMI1/KNR4 family protein</fullName>
    </submittedName>
</protein>